<keyword evidence="1" id="KW-0479">Metal-binding</keyword>
<dbReference type="PANTHER" id="PTHR25462:SF291">
    <property type="entry name" value="E3 UBIQUITIN-PROTEIN LIGASE TRIM45"/>
    <property type="match status" value="1"/>
</dbReference>
<dbReference type="InterPro" id="IPR047153">
    <property type="entry name" value="TRIM45/56/19-like"/>
</dbReference>
<dbReference type="Proteomes" id="UP001642464">
    <property type="component" value="Unassembled WGS sequence"/>
</dbReference>
<dbReference type="CDD" id="cd05819">
    <property type="entry name" value="NHL"/>
    <property type="match status" value="1"/>
</dbReference>
<dbReference type="InterPro" id="IPR001258">
    <property type="entry name" value="NHL_repeat"/>
</dbReference>
<feature type="region of interest" description="Disordered" evidence="6">
    <location>
        <begin position="413"/>
        <end position="444"/>
    </location>
</feature>
<feature type="repeat" description="NHL" evidence="4">
    <location>
        <begin position="670"/>
        <end position="713"/>
    </location>
</feature>
<evidence type="ECO:0000256" key="6">
    <source>
        <dbReference type="SAM" id="MobiDB-lite"/>
    </source>
</evidence>
<proteinExistence type="predicted"/>
<feature type="domain" description="RING-type" evidence="7">
    <location>
        <begin position="34"/>
        <end position="88"/>
    </location>
</feature>
<sequence>MANVSEHAANAAHELGAFVQQELGAHIVAATTSCVFCKVPFKDMVPLGGTKCEVKVLDCLHLACGQCLRAILQTEAGKDERPLCPLCDSQIREGNYNKFLCHFAENQSLDFRAVGSAANISCDECVEAGPAVSYCAHCVKRLCSECSEHHQRSKATASHSLTKLKEQQEHSLHRAAMCAIHPYRELEFFCESCSFMCCRDCITAEHETHVYKIPSKGLVEKQRKVLQDHMEQLRILGSSLQERHQLVTNSIKDFEDEHLSATQSIGNLEAQVKEALQERRRQMLEEVESFRAQQQESYEGRRASLSSTMLTRWRAIDFLEKVLARGTNCEVLLLTGYISAQQVLGEDVLASKVAELALAAAIHPEQKPLHWSGDVAAASSAISKMTAAVSWVQKPDADTTDSDQGVAKEIHQLKDCEEANPLNNPKNEVKGKPSADSSLRDGQHIPDFASCHQQVLPSKKDTVQKISLAETLKSKTTREPPVPRPISLFDALAPPKTTSKLQIKRLGGSPIQACSDKEIREQGLGELRAVLGLEGDELGCFRSPCGMAIDNSRLFVADTLNCRIQVFSKYTLEPLGVIGLQNCEVTNLSAPSGLCCTETDGQTTLIVVEYNLDRILKLHLGPSLTAVSAQELAPNTFYGPFGAGFSLGRVVVADSCNHRCLVLTLNGQVLFEFGSRGFGPGQFESPECVATFHDGCIAVSDKDNHRIQVFDENGKFHHFIPKDWRAYFDPGRPGSLSGPMGMRVDRHDRLFVADCGSDRVQIYSREGDFLWSSPKPESASGVFFQSPTAMAADDQGLVYVASDHCVQVF</sequence>
<keyword evidence="3" id="KW-0863">Zinc-finger</keyword>
<accession>A0ABP0LTQ5</accession>
<dbReference type="Gene3D" id="3.30.40.10">
    <property type="entry name" value="Zinc/RING finger domain, C3HC4 (zinc finger)"/>
    <property type="match status" value="1"/>
</dbReference>
<feature type="coiled-coil region" evidence="5">
    <location>
        <begin position="251"/>
        <end position="293"/>
    </location>
</feature>
<dbReference type="Gene3D" id="3.30.160.60">
    <property type="entry name" value="Classic Zinc Finger"/>
    <property type="match status" value="1"/>
</dbReference>
<keyword evidence="2" id="KW-0677">Repeat</keyword>
<dbReference type="SUPFAM" id="SSF101898">
    <property type="entry name" value="NHL repeat"/>
    <property type="match status" value="1"/>
</dbReference>
<dbReference type="Gene3D" id="2.120.10.30">
    <property type="entry name" value="TolB, C-terminal domain"/>
    <property type="match status" value="2"/>
</dbReference>
<evidence type="ECO:0000256" key="4">
    <source>
        <dbReference type="PROSITE-ProRule" id="PRU00504"/>
    </source>
</evidence>
<feature type="compositionally biased region" description="Basic and acidic residues" evidence="6">
    <location>
        <begin position="427"/>
        <end position="444"/>
    </location>
</feature>
<comment type="caution">
    <text evidence="9">The sequence shown here is derived from an EMBL/GenBank/DDBJ whole genome shotgun (WGS) entry which is preliminary data.</text>
</comment>
<feature type="domain" description="B box-type" evidence="8">
    <location>
        <begin position="117"/>
        <end position="164"/>
    </location>
</feature>
<dbReference type="PROSITE" id="PS51125">
    <property type="entry name" value="NHL"/>
    <property type="match status" value="1"/>
</dbReference>
<dbReference type="Pfam" id="PF00643">
    <property type="entry name" value="zf-B_box"/>
    <property type="match status" value="1"/>
</dbReference>
<evidence type="ECO:0000256" key="1">
    <source>
        <dbReference type="ARBA" id="ARBA00022723"/>
    </source>
</evidence>
<evidence type="ECO:0000259" key="7">
    <source>
        <dbReference type="PROSITE" id="PS50089"/>
    </source>
</evidence>
<dbReference type="InterPro" id="IPR011042">
    <property type="entry name" value="6-blade_b-propeller_TolB-like"/>
</dbReference>
<evidence type="ECO:0000256" key="2">
    <source>
        <dbReference type="ARBA" id="ARBA00022737"/>
    </source>
</evidence>
<keyword evidence="10" id="KW-1185">Reference proteome</keyword>
<dbReference type="SUPFAM" id="SSF57850">
    <property type="entry name" value="RING/U-box"/>
    <property type="match status" value="1"/>
</dbReference>
<evidence type="ECO:0000313" key="10">
    <source>
        <dbReference type="Proteomes" id="UP001642464"/>
    </source>
</evidence>
<dbReference type="EMBL" id="CAXAMM010018014">
    <property type="protein sequence ID" value="CAK9042570.1"/>
    <property type="molecule type" value="Genomic_DNA"/>
</dbReference>
<evidence type="ECO:0000259" key="8">
    <source>
        <dbReference type="PROSITE" id="PS50119"/>
    </source>
</evidence>
<dbReference type="SUPFAM" id="SSF57845">
    <property type="entry name" value="B-box zinc-binding domain"/>
    <property type="match status" value="1"/>
</dbReference>
<evidence type="ECO:0000313" key="9">
    <source>
        <dbReference type="EMBL" id="CAK9042570.1"/>
    </source>
</evidence>
<reference evidence="9 10" key="1">
    <citation type="submission" date="2024-02" db="EMBL/GenBank/DDBJ databases">
        <authorList>
            <person name="Chen Y."/>
            <person name="Shah S."/>
            <person name="Dougan E. K."/>
            <person name="Thang M."/>
            <person name="Chan C."/>
        </authorList>
    </citation>
    <scope>NUCLEOTIDE SEQUENCE [LARGE SCALE GENOMIC DNA]</scope>
</reference>
<dbReference type="InterPro" id="IPR013083">
    <property type="entry name" value="Znf_RING/FYVE/PHD"/>
</dbReference>
<dbReference type="Pfam" id="PF25287">
    <property type="entry name" value="zf-B_box_Trim66"/>
    <property type="match status" value="1"/>
</dbReference>
<organism evidence="9 10">
    <name type="scientific">Durusdinium trenchii</name>
    <dbReference type="NCBI Taxonomy" id="1381693"/>
    <lineage>
        <taxon>Eukaryota</taxon>
        <taxon>Sar</taxon>
        <taxon>Alveolata</taxon>
        <taxon>Dinophyceae</taxon>
        <taxon>Suessiales</taxon>
        <taxon>Symbiodiniaceae</taxon>
        <taxon>Durusdinium</taxon>
    </lineage>
</organism>
<gene>
    <name evidence="9" type="ORF">SCF082_LOCUS24477</name>
</gene>
<dbReference type="PROSITE" id="PS50089">
    <property type="entry name" value="ZF_RING_2"/>
    <property type="match status" value="1"/>
</dbReference>
<dbReference type="PANTHER" id="PTHR25462">
    <property type="entry name" value="BONUS, ISOFORM C-RELATED"/>
    <property type="match status" value="1"/>
</dbReference>
<dbReference type="InterPro" id="IPR037372">
    <property type="entry name" value="TRIM66_Bbox1_Znf"/>
</dbReference>
<name>A0ABP0LTQ5_9DINO</name>
<dbReference type="InterPro" id="IPR000315">
    <property type="entry name" value="Znf_B-box"/>
</dbReference>
<keyword evidence="3" id="KW-0862">Zinc</keyword>
<protein>
    <submittedName>
        <fullName evidence="9">Tripartite motif-containing protein 2 (E3 ubiquitin-protein ligase TRIM2) (RING finger protein 86) (RING-type E3 ubiquitin transferase TRIM2)</fullName>
    </submittedName>
</protein>
<dbReference type="PROSITE" id="PS50119">
    <property type="entry name" value="ZF_BBOX"/>
    <property type="match status" value="2"/>
</dbReference>
<keyword evidence="9" id="KW-0808">Transferase</keyword>
<dbReference type="InterPro" id="IPR001841">
    <property type="entry name" value="Znf_RING"/>
</dbReference>
<evidence type="ECO:0000256" key="3">
    <source>
        <dbReference type="PROSITE-ProRule" id="PRU00024"/>
    </source>
</evidence>
<dbReference type="GO" id="GO:0016740">
    <property type="term" value="F:transferase activity"/>
    <property type="evidence" value="ECO:0007669"/>
    <property type="project" value="UniProtKB-KW"/>
</dbReference>
<feature type="domain" description="B box-type" evidence="8">
    <location>
        <begin position="173"/>
        <end position="208"/>
    </location>
</feature>
<keyword evidence="5" id="KW-0175">Coiled coil</keyword>
<evidence type="ECO:0000256" key="5">
    <source>
        <dbReference type="SAM" id="Coils"/>
    </source>
</evidence>
<dbReference type="SMART" id="SM00336">
    <property type="entry name" value="BBOX"/>
    <property type="match status" value="2"/>
</dbReference>